<dbReference type="InterPro" id="IPR002298">
    <property type="entry name" value="DNA_polymerase_A"/>
</dbReference>
<sequence length="707" mass="80480">MTSDIFRKFLLPGWEARLERSEANPQAAPATPVLLRSAAYYESNIHFVGDEVGGQAMVEFVRQRPVTHVGFVTEVQYSRPGVVVKVLDGQSQLWNDPRSVVPLLFSFALIETHQDGKVQLFRFVAGVDNSAVLPYVQAVLDLPLSFCCHFASANLQCLWQLGLREPRVLWDSWVAQRCQLLGRFHVRNQPRNQDDGTRSVYTKYGSEQEIANRCDLVSVCRQHGIEHPFAGSKEERRRSFLGHRVGRPFSQRQIDYSAADAVAVGLLYSLQVNEAMRTNALTHLQTVEMPWAVTNARMHYDGIYLCPKRLAQVHQACVANFKRLSAELQDHGLENANNQRQVERFMQKKGLLEYFRQGDEYSFDDNRLEAIEDRDPAIAKLRQCRRIRRLLNDKMFSGELIGADGRCHPDHRQLGAESTRNSMRWPNIGGIGKALRPLVVPQNTQTRGIGEVDLSQIEVGIAAALYSEPRLVEMFNSGDVYSRMAKKYYHSQLPSEAIKLPDGEFKKWYKVERSRMKVFTLATIYNITARGLSTQLGIAQHSAQQQLDEFLGLFPELARALKQAADYGQIRGYVELVTGVRRYRGREGLLTQWETNWMRNTPVQGSAAVVFKAAGNRLYRLYPQYSARLLLPLHDAFVFEAPRHQLAAVAKVTAAVMRNAVKEYFPVLKPQVDINIERPESWNKDGKHQSLDLWCTDPELATKYLNS</sequence>
<evidence type="ECO:0000259" key="1">
    <source>
        <dbReference type="SMART" id="SM00482"/>
    </source>
</evidence>
<evidence type="ECO:0000313" key="2">
    <source>
        <dbReference type="EMBL" id="QDU31336.1"/>
    </source>
</evidence>
<keyword evidence="2" id="KW-0548">Nucleotidyltransferase</keyword>
<dbReference type="Gene3D" id="3.30.70.370">
    <property type="match status" value="1"/>
</dbReference>
<dbReference type="Proteomes" id="UP000315017">
    <property type="component" value="Chromosome"/>
</dbReference>
<dbReference type="InterPro" id="IPR043502">
    <property type="entry name" value="DNA/RNA_pol_sf"/>
</dbReference>
<dbReference type="GO" id="GO:0003677">
    <property type="term" value="F:DNA binding"/>
    <property type="evidence" value="ECO:0007669"/>
    <property type="project" value="InterPro"/>
</dbReference>
<name>A0A517YMA0_9BACT</name>
<protein>
    <submittedName>
        <fullName evidence="2">DNA polymerase I, thermostable</fullName>
        <ecNumber evidence="2">2.7.7.7</ecNumber>
    </submittedName>
</protein>
<dbReference type="InterPro" id="IPR001098">
    <property type="entry name" value="DNA-dir_DNA_pol_A_palm_dom"/>
</dbReference>
<gene>
    <name evidence="2" type="primary">polA_3</name>
    <name evidence="2" type="ORF">ETAA8_64900</name>
</gene>
<feature type="domain" description="DNA-directed DNA polymerase family A palm" evidence="1">
    <location>
        <begin position="432"/>
        <end position="645"/>
    </location>
</feature>
<dbReference type="PANTHER" id="PTHR10133">
    <property type="entry name" value="DNA POLYMERASE I"/>
    <property type="match status" value="1"/>
</dbReference>
<dbReference type="KEGG" id="aagg:ETAA8_64900"/>
<dbReference type="SMART" id="SM00482">
    <property type="entry name" value="POLAc"/>
    <property type="match status" value="1"/>
</dbReference>
<dbReference type="EC" id="2.7.7.7" evidence="2"/>
<dbReference type="AlphaFoldDB" id="A0A517YMA0"/>
<proteinExistence type="predicted"/>
<dbReference type="GO" id="GO:0006302">
    <property type="term" value="P:double-strand break repair"/>
    <property type="evidence" value="ECO:0007669"/>
    <property type="project" value="TreeGrafter"/>
</dbReference>
<evidence type="ECO:0000313" key="3">
    <source>
        <dbReference type="Proteomes" id="UP000315017"/>
    </source>
</evidence>
<keyword evidence="2" id="KW-0808">Transferase</keyword>
<dbReference type="Gene3D" id="1.10.150.20">
    <property type="entry name" value="5' to 3' exonuclease, C-terminal subdomain"/>
    <property type="match status" value="1"/>
</dbReference>
<accession>A0A517YMA0</accession>
<dbReference type="PRINTS" id="PR00868">
    <property type="entry name" value="DNAPOLI"/>
</dbReference>
<keyword evidence="3" id="KW-1185">Reference proteome</keyword>
<organism evidence="2 3">
    <name type="scientific">Anatilimnocola aggregata</name>
    <dbReference type="NCBI Taxonomy" id="2528021"/>
    <lineage>
        <taxon>Bacteria</taxon>
        <taxon>Pseudomonadati</taxon>
        <taxon>Planctomycetota</taxon>
        <taxon>Planctomycetia</taxon>
        <taxon>Pirellulales</taxon>
        <taxon>Pirellulaceae</taxon>
        <taxon>Anatilimnocola</taxon>
    </lineage>
</organism>
<dbReference type="GO" id="GO:0006261">
    <property type="term" value="P:DNA-templated DNA replication"/>
    <property type="evidence" value="ECO:0007669"/>
    <property type="project" value="InterPro"/>
</dbReference>
<dbReference type="EMBL" id="CP036274">
    <property type="protein sequence ID" value="QDU31336.1"/>
    <property type="molecule type" value="Genomic_DNA"/>
</dbReference>
<reference evidence="2 3" key="1">
    <citation type="submission" date="2019-02" db="EMBL/GenBank/DDBJ databases">
        <title>Deep-cultivation of Planctomycetes and their phenomic and genomic characterization uncovers novel biology.</title>
        <authorList>
            <person name="Wiegand S."/>
            <person name="Jogler M."/>
            <person name="Boedeker C."/>
            <person name="Pinto D."/>
            <person name="Vollmers J."/>
            <person name="Rivas-Marin E."/>
            <person name="Kohn T."/>
            <person name="Peeters S.H."/>
            <person name="Heuer A."/>
            <person name="Rast P."/>
            <person name="Oberbeckmann S."/>
            <person name="Bunk B."/>
            <person name="Jeske O."/>
            <person name="Meyerdierks A."/>
            <person name="Storesund J.E."/>
            <person name="Kallscheuer N."/>
            <person name="Luecker S."/>
            <person name="Lage O.M."/>
            <person name="Pohl T."/>
            <person name="Merkel B.J."/>
            <person name="Hornburger P."/>
            <person name="Mueller R.-W."/>
            <person name="Bruemmer F."/>
            <person name="Labrenz M."/>
            <person name="Spormann A.M."/>
            <person name="Op den Camp H."/>
            <person name="Overmann J."/>
            <person name="Amann R."/>
            <person name="Jetten M.S.M."/>
            <person name="Mascher T."/>
            <person name="Medema M.H."/>
            <person name="Devos D.P."/>
            <person name="Kaster A.-K."/>
            <person name="Ovreas L."/>
            <person name="Rohde M."/>
            <person name="Galperin M.Y."/>
            <person name="Jogler C."/>
        </authorList>
    </citation>
    <scope>NUCLEOTIDE SEQUENCE [LARGE SCALE GENOMIC DNA]</scope>
    <source>
        <strain evidence="2 3">ETA_A8</strain>
    </source>
</reference>
<dbReference type="Pfam" id="PF00476">
    <property type="entry name" value="DNA_pol_A"/>
    <property type="match status" value="1"/>
</dbReference>
<dbReference type="GO" id="GO:0003887">
    <property type="term" value="F:DNA-directed DNA polymerase activity"/>
    <property type="evidence" value="ECO:0007669"/>
    <property type="project" value="UniProtKB-EC"/>
</dbReference>
<dbReference type="SUPFAM" id="SSF56672">
    <property type="entry name" value="DNA/RNA polymerases"/>
    <property type="match status" value="1"/>
</dbReference>
<dbReference type="PANTHER" id="PTHR10133:SF62">
    <property type="entry name" value="DNA POLYMERASE THETA"/>
    <property type="match status" value="1"/>
</dbReference>